<dbReference type="Proteomes" id="UP000198318">
    <property type="component" value="Unassembled WGS sequence"/>
</dbReference>
<sequence length="582" mass="60691">MTTDPEDPADQAQADPKPGEEAKKTPVAVSPPPGAVPPPPGAVPPPPGAVPAPPYQGQPGYWARPGTPPPLAYKPTKIEKALKAWRRPARPMAPSLLAGTLITGVIGAVTVGPQLRAGLLGVGVVIAAVAVTYVAAASAWSAGRIVRPGAGRRGTRVNRTALVFGLLALGLASSAALREAEWVVVPALLLAVAAGSYAASGGRSWPEVLLGGLAVVPAGGAMLPWVAESGYRTVTSEKSNAWPVIRTSLIAGGLLAVFGALFVGADAAFGTLASDLVPDVSPFSGVLYLCAGVVTMALASAGAYLGQSPPPLRMLAPEPGKPAGRWSWAVPIAALDLLFLLFCSIQAGVFLADDKDELLRSTGLTYAEYARQGFFQLVVVTVLVLVVVAAAKRYAPDATQGDRMTVRVLLGLLCALTLVVVAVALRRLYLYEETFGWTRLRLWVHAFELWLGLVVVLVAVAGVVRGRVPWLPRAVAGSGAAAMIALVLINPDGFIAEHNVARHAQLGKIDVRYLRELSADAVPALDALPEPLRTCTLRRIAAGLTEDEPAMSANLARARAREILERRPLDGSADCLSPSRPS</sequence>
<evidence type="ECO:0000313" key="4">
    <source>
        <dbReference type="Proteomes" id="UP000198318"/>
    </source>
</evidence>
<feature type="transmembrane region" description="Helical" evidence="2">
    <location>
        <begin position="92"/>
        <end position="111"/>
    </location>
</feature>
<keyword evidence="2" id="KW-0472">Membrane</keyword>
<feature type="compositionally biased region" description="Pro residues" evidence="1">
    <location>
        <begin position="29"/>
        <end position="56"/>
    </location>
</feature>
<feature type="transmembrane region" description="Helical" evidence="2">
    <location>
        <begin position="247"/>
        <end position="273"/>
    </location>
</feature>
<dbReference type="OrthoDB" id="9757990at2"/>
<reference evidence="3 4" key="1">
    <citation type="submission" date="2017-06" db="EMBL/GenBank/DDBJ databases">
        <authorList>
            <person name="Kim H.J."/>
            <person name="Triplett B.A."/>
        </authorList>
    </citation>
    <scope>NUCLEOTIDE SEQUENCE [LARGE SCALE GENOMIC DNA]</scope>
    <source>
        <strain evidence="3 4">DSM 44715</strain>
    </source>
</reference>
<dbReference type="AlphaFoldDB" id="A0A239M095"/>
<feature type="transmembrane region" description="Helical" evidence="2">
    <location>
        <begin position="117"/>
        <end position="140"/>
    </location>
</feature>
<evidence type="ECO:0000256" key="2">
    <source>
        <dbReference type="SAM" id="Phobius"/>
    </source>
</evidence>
<feature type="transmembrane region" description="Helical" evidence="2">
    <location>
        <begin position="161"/>
        <end position="177"/>
    </location>
</feature>
<organism evidence="3 4">
    <name type="scientific">Actinomadura meyerae</name>
    <dbReference type="NCBI Taxonomy" id="240840"/>
    <lineage>
        <taxon>Bacteria</taxon>
        <taxon>Bacillati</taxon>
        <taxon>Actinomycetota</taxon>
        <taxon>Actinomycetes</taxon>
        <taxon>Streptosporangiales</taxon>
        <taxon>Thermomonosporaceae</taxon>
        <taxon>Actinomadura</taxon>
    </lineage>
</organism>
<feature type="region of interest" description="Disordered" evidence="1">
    <location>
        <begin position="1"/>
        <end position="68"/>
    </location>
</feature>
<feature type="transmembrane region" description="Helical" evidence="2">
    <location>
        <begin position="285"/>
        <end position="306"/>
    </location>
</feature>
<dbReference type="Pfam" id="PF13687">
    <property type="entry name" value="DUF4153"/>
    <property type="match status" value="1"/>
</dbReference>
<proteinExistence type="predicted"/>
<keyword evidence="2" id="KW-1133">Transmembrane helix</keyword>
<feature type="transmembrane region" description="Helical" evidence="2">
    <location>
        <begin position="373"/>
        <end position="395"/>
    </location>
</feature>
<accession>A0A239M095</accession>
<feature type="transmembrane region" description="Helical" evidence="2">
    <location>
        <begin position="470"/>
        <end position="489"/>
    </location>
</feature>
<name>A0A239M095_9ACTN</name>
<protein>
    <submittedName>
        <fullName evidence="3">Uncharacterized protein</fullName>
    </submittedName>
</protein>
<feature type="transmembrane region" description="Helical" evidence="2">
    <location>
        <begin position="208"/>
        <end position="227"/>
    </location>
</feature>
<gene>
    <name evidence="3" type="ORF">SAMN05443665_102549</name>
</gene>
<feature type="transmembrane region" description="Helical" evidence="2">
    <location>
        <begin position="442"/>
        <end position="464"/>
    </location>
</feature>
<keyword evidence="2" id="KW-0812">Transmembrane</keyword>
<dbReference type="EMBL" id="FZOR01000025">
    <property type="protein sequence ID" value="SNT36101.1"/>
    <property type="molecule type" value="Genomic_DNA"/>
</dbReference>
<feature type="transmembrane region" description="Helical" evidence="2">
    <location>
        <begin position="183"/>
        <end position="201"/>
    </location>
</feature>
<keyword evidence="4" id="KW-1185">Reference proteome</keyword>
<feature type="transmembrane region" description="Helical" evidence="2">
    <location>
        <begin position="326"/>
        <end position="352"/>
    </location>
</feature>
<dbReference type="RefSeq" id="WP_089328374.1">
    <property type="nucleotide sequence ID" value="NZ_FZOR01000025.1"/>
</dbReference>
<feature type="transmembrane region" description="Helical" evidence="2">
    <location>
        <begin position="407"/>
        <end position="430"/>
    </location>
</feature>
<evidence type="ECO:0000256" key="1">
    <source>
        <dbReference type="SAM" id="MobiDB-lite"/>
    </source>
</evidence>
<evidence type="ECO:0000313" key="3">
    <source>
        <dbReference type="EMBL" id="SNT36101.1"/>
    </source>
</evidence>
<dbReference type="InterPro" id="IPR025291">
    <property type="entry name" value="DUF4153"/>
</dbReference>